<evidence type="ECO:0000256" key="6">
    <source>
        <dbReference type="ARBA" id="ARBA00023125"/>
    </source>
</evidence>
<dbReference type="PRINTS" id="PR00398">
    <property type="entry name" value="STRDHORMONER"/>
</dbReference>
<dbReference type="GO" id="GO:0004879">
    <property type="term" value="F:nuclear receptor activity"/>
    <property type="evidence" value="ECO:0007669"/>
    <property type="project" value="InterPro"/>
</dbReference>
<evidence type="ECO:0000313" key="11">
    <source>
        <dbReference type="Ensembl" id="ENSACLP00000056837.1"/>
    </source>
</evidence>
<proteinExistence type="predicted"/>
<evidence type="ECO:0000259" key="10">
    <source>
        <dbReference type="PROSITE" id="PS51843"/>
    </source>
</evidence>
<dbReference type="PANTHER" id="PTHR45805:SF11">
    <property type="entry name" value="NUCLEAR RECEPTOR ROR-ALPHA"/>
    <property type="match status" value="1"/>
</dbReference>
<dbReference type="Pfam" id="PF00104">
    <property type="entry name" value="Hormone_recep"/>
    <property type="match status" value="1"/>
</dbReference>
<dbReference type="PROSITE" id="PS51843">
    <property type="entry name" value="NR_LBD"/>
    <property type="match status" value="1"/>
</dbReference>
<dbReference type="GO" id="GO:0008270">
    <property type="term" value="F:zinc ion binding"/>
    <property type="evidence" value="ECO:0007669"/>
    <property type="project" value="UniProtKB-KW"/>
</dbReference>
<keyword evidence="5" id="KW-0805">Transcription regulation</keyword>
<dbReference type="InterPro" id="IPR001723">
    <property type="entry name" value="Nuclear_hrmn_rcpt"/>
</dbReference>
<evidence type="ECO:0000256" key="5">
    <source>
        <dbReference type="ARBA" id="ARBA00023015"/>
    </source>
</evidence>
<keyword evidence="9" id="KW-0539">Nucleus</keyword>
<dbReference type="CDD" id="cd06939">
    <property type="entry name" value="NR_LBD_ROR_like"/>
    <property type="match status" value="1"/>
</dbReference>
<reference evidence="11" key="2">
    <citation type="submission" date="2025-09" db="UniProtKB">
        <authorList>
            <consortium name="Ensembl"/>
        </authorList>
    </citation>
    <scope>IDENTIFICATION</scope>
</reference>
<dbReference type="PANTHER" id="PTHR45805">
    <property type="entry name" value="NUCLEAR HORMONE RECEPTOR HR3-RELATED"/>
    <property type="match status" value="1"/>
</dbReference>
<evidence type="ECO:0000256" key="2">
    <source>
        <dbReference type="ARBA" id="ARBA00022723"/>
    </source>
</evidence>
<reference evidence="11" key="1">
    <citation type="submission" date="2025-08" db="UniProtKB">
        <authorList>
            <consortium name="Ensembl"/>
        </authorList>
    </citation>
    <scope>IDENTIFICATION</scope>
</reference>
<sequence>MATAGTADMGSAAPTDELCASIVRSHRETSQYRVEELQALRWKLFSREEIQAYQSKSVDEMWQHCAIRLTDAVQFVVEFAKHIPGFRMLSQNDQIALLKTGSMEVVLVRMSRFFNTENNTVFFDGKFAGTEVFKSLGEDLSEVFDFAHGMCALKLTEQQIALFSALVLINADRPCLEDRSKVQRVQRSVESGLTHILHRDNQESLIHKLYQKMGVLRSLCSLHMEKLHWFSQRYPLTAHSLFPPLYKELFASEAELLPGTTH</sequence>
<dbReference type="InterPro" id="IPR035500">
    <property type="entry name" value="NHR-like_dom_sf"/>
</dbReference>
<evidence type="ECO:0000256" key="9">
    <source>
        <dbReference type="ARBA" id="ARBA00023242"/>
    </source>
</evidence>
<comment type="subcellular location">
    <subcellularLocation>
        <location evidence="1">Nucleus</location>
    </subcellularLocation>
</comment>
<evidence type="ECO:0000256" key="3">
    <source>
        <dbReference type="ARBA" id="ARBA00022771"/>
    </source>
</evidence>
<dbReference type="Gene3D" id="1.10.565.10">
    <property type="entry name" value="Retinoid X Receptor"/>
    <property type="match status" value="1"/>
</dbReference>
<dbReference type="AlphaFoldDB" id="A0AAX7TJQ0"/>
<dbReference type="PRINTS" id="PR01293">
    <property type="entry name" value="RORNUCRECPTR"/>
</dbReference>
<dbReference type="GO" id="GO:0000978">
    <property type="term" value="F:RNA polymerase II cis-regulatory region sequence-specific DNA binding"/>
    <property type="evidence" value="ECO:0007669"/>
    <property type="project" value="TreeGrafter"/>
</dbReference>
<name>A0AAX7TJQ0_ASTCA</name>
<keyword evidence="4" id="KW-0862">Zinc</keyword>
<dbReference type="GO" id="GO:0005634">
    <property type="term" value="C:nucleus"/>
    <property type="evidence" value="ECO:0007669"/>
    <property type="project" value="UniProtKB-SubCell"/>
</dbReference>
<dbReference type="SMART" id="SM00430">
    <property type="entry name" value="HOLI"/>
    <property type="match status" value="1"/>
</dbReference>
<dbReference type="InterPro" id="IPR000536">
    <property type="entry name" value="Nucl_hrmn_rcpt_lig-bd"/>
</dbReference>
<keyword evidence="3" id="KW-0863">Zinc-finger</keyword>
<dbReference type="SUPFAM" id="SSF48508">
    <property type="entry name" value="Nuclear receptor ligand-binding domain"/>
    <property type="match status" value="1"/>
</dbReference>
<keyword evidence="8" id="KW-0675">Receptor</keyword>
<evidence type="ECO:0000256" key="8">
    <source>
        <dbReference type="ARBA" id="ARBA00023170"/>
    </source>
</evidence>
<accession>A0AAX7TJQ0</accession>
<organism evidence="11 12">
    <name type="scientific">Astatotilapia calliptera</name>
    <name type="common">Eastern happy</name>
    <name type="synonym">Chromis callipterus</name>
    <dbReference type="NCBI Taxonomy" id="8154"/>
    <lineage>
        <taxon>Eukaryota</taxon>
        <taxon>Metazoa</taxon>
        <taxon>Chordata</taxon>
        <taxon>Craniata</taxon>
        <taxon>Vertebrata</taxon>
        <taxon>Euteleostomi</taxon>
        <taxon>Actinopterygii</taxon>
        <taxon>Neopterygii</taxon>
        <taxon>Teleostei</taxon>
        <taxon>Neoteleostei</taxon>
        <taxon>Acanthomorphata</taxon>
        <taxon>Ovalentaria</taxon>
        <taxon>Cichlomorphae</taxon>
        <taxon>Cichliformes</taxon>
        <taxon>Cichlidae</taxon>
        <taxon>African cichlids</taxon>
        <taxon>Pseudocrenilabrinae</taxon>
        <taxon>Haplochromini</taxon>
        <taxon>Astatotilapia</taxon>
    </lineage>
</organism>
<keyword evidence="6" id="KW-0238">DNA-binding</keyword>
<keyword evidence="7" id="KW-0804">Transcription</keyword>
<keyword evidence="12" id="KW-1185">Reference proteome</keyword>
<evidence type="ECO:0000256" key="7">
    <source>
        <dbReference type="ARBA" id="ARBA00023163"/>
    </source>
</evidence>
<evidence type="ECO:0000256" key="4">
    <source>
        <dbReference type="ARBA" id="ARBA00022833"/>
    </source>
</evidence>
<dbReference type="Ensembl" id="ENSACLT00000058564.1">
    <property type="protein sequence ID" value="ENSACLP00000056837.1"/>
    <property type="gene ID" value="ENSACLG00000017065.2"/>
</dbReference>
<keyword evidence="2" id="KW-0479">Metal-binding</keyword>
<dbReference type="InterPro" id="IPR003079">
    <property type="entry name" value="ROR_rcpt"/>
</dbReference>
<evidence type="ECO:0000256" key="1">
    <source>
        <dbReference type="ARBA" id="ARBA00004123"/>
    </source>
</evidence>
<dbReference type="GeneTree" id="ENSGT00940000167484"/>
<protein>
    <recommendedName>
        <fullName evidence="10">NR LBD domain-containing protein</fullName>
    </recommendedName>
</protein>
<feature type="domain" description="NR LBD" evidence="10">
    <location>
        <begin position="14"/>
        <end position="249"/>
    </location>
</feature>
<dbReference type="Proteomes" id="UP000265100">
    <property type="component" value="Unplaced"/>
</dbReference>
<evidence type="ECO:0000313" key="12">
    <source>
        <dbReference type="Proteomes" id="UP000265100"/>
    </source>
</evidence>